<proteinExistence type="predicted"/>
<evidence type="ECO:0000256" key="3">
    <source>
        <dbReference type="ARBA" id="ARBA00023163"/>
    </source>
</evidence>
<dbReference type="EMBL" id="JAGSMN010000256">
    <property type="protein sequence ID" value="MBR7673811.1"/>
    <property type="molecule type" value="Genomic_DNA"/>
</dbReference>
<evidence type="ECO:0000256" key="5">
    <source>
        <dbReference type="SAM" id="MobiDB-lite"/>
    </source>
</evidence>
<dbReference type="GO" id="GO:0000976">
    <property type="term" value="F:transcription cis-regulatory region binding"/>
    <property type="evidence" value="ECO:0007669"/>
    <property type="project" value="TreeGrafter"/>
</dbReference>
<accession>A0A8T4INN8</accession>
<name>A0A8T4INN8_9ACTN</name>
<keyword evidence="3" id="KW-0804">Transcription</keyword>
<dbReference type="PROSITE" id="PS50977">
    <property type="entry name" value="HTH_TETR_2"/>
    <property type="match status" value="1"/>
</dbReference>
<dbReference type="Pfam" id="PF17754">
    <property type="entry name" value="TetR_C_14"/>
    <property type="match status" value="1"/>
</dbReference>
<keyword evidence="8" id="KW-1185">Reference proteome</keyword>
<feature type="DNA-binding region" description="H-T-H motif" evidence="4">
    <location>
        <begin position="46"/>
        <end position="65"/>
    </location>
</feature>
<gene>
    <name evidence="7" type="ORF">KDA82_12445</name>
</gene>
<dbReference type="InterPro" id="IPR001647">
    <property type="entry name" value="HTH_TetR"/>
</dbReference>
<feature type="domain" description="HTH tetR-type" evidence="6">
    <location>
        <begin position="23"/>
        <end position="83"/>
    </location>
</feature>
<protein>
    <submittedName>
        <fullName evidence="7">TetR family transcriptional regulator</fullName>
    </submittedName>
</protein>
<dbReference type="Gene3D" id="1.10.357.10">
    <property type="entry name" value="Tetracycline Repressor, domain 2"/>
    <property type="match status" value="1"/>
</dbReference>
<reference evidence="7" key="1">
    <citation type="submission" date="2021-04" db="EMBL/GenBank/DDBJ databases">
        <title>Sequencing of actinobacteria type strains.</title>
        <authorList>
            <person name="Nguyen G.-S."/>
            <person name="Wentzel A."/>
        </authorList>
    </citation>
    <scope>NUCLEOTIDE SEQUENCE</scope>
    <source>
        <strain evidence="7">DSM 42095</strain>
    </source>
</reference>
<keyword evidence="1" id="KW-0805">Transcription regulation</keyword>
<feature type="region of interest" description="Disordered" evidence="5">
    <location>
        <begin position="205"/>
        <end position="247"/>
    </location>
</feature>
<sequence length="247" mass="26622">MAPARTKTPPPAPKLGLRERKKIRTRQAIRMTAYRLFAEQGYDATPVDQIAEEAEVSPSTVFRYFPTKEDIVLTDEYDPLMEQALKDRPADEPPIIALRHAIMEVLEQAYEVEPAETYQRIRLACEVPAIRARMTESAGTTSRFVARALSERTGRPLEDLELRVYTGAVLGGLTEAMLYYGEYGAEEDLVEVVRRSLDVLERGLSSSASGPAASGSSAAGSSAAPGGAASSAASAGGSAGRPSARRM</sequence>
<dbReference type="InterPro" id="IPR009057">
    <property type="entry name" value="Homeodomain-like_sf"/>
</dbReference>
<organism evidence="7 8">
    <name type="scientific">Streptomyces daliensis</name>
    <dbReference type="NCBI Taxonomy" id="299421"/>
    <lineage>
        <taxon>Bacteria</taxon>
        <taxon>Bacillati</taxon>
        <taxon>Actinomycetota</taxon>
        <taxon>Actinomycetes</taxon>
        <taxon>Kitasatosporales</taxon>
        <taxon>Streptomycetaceae</taxon>
        <taxon>Streptomyces</taxon>
    </lineage>
</organism>
<evidence type="ECO:0000313" key="8">
    <source>
        <dbReference type="Proteomes" id="UP000675554"/>
    </source>
</evidence>
<dbReference type="Pfam" id="PF00440">
    <property type="entry name" value="TetR_N"/>
    <property type="match status" value="1"/>
</dbReference>
<dbReference type="AlphaFoldDB" id="A0A8T4INN8"/>
<dbReference type="PRINTS" id="PR00455">
    <property type="entry name" value="HTHTETR"/>
</dbReference>
<evidence type="ECO:0000256" key="4">
    <source>
        <dbReference type="PROSITE-ProRule" id="PRU00335"/>
    </source>
</evidence>
<dbReference type="InterPro" id="IPR050109">
    <property type="entry name" value="HTH-type_TetR-like_transc_reg"/>
</dbReference>
<evidence type="ECO:0000259" key="6">
    <source>
        <dbReference type="PROSITE" id="PS50977"/>
    </source>
</evidence>
<comment type="caution">
    <text evidence="7">The sequence shown here is derived from an EMBL/GenBank/DDBJ whole genome shotgun (WGS) entry which is preliminary data.</text>
</comment>
<dbReference type="Gene3D" id="1.10.10.60">
    <property type="entry name" value="Homeodomain-like"/>
    <property type="match status" value="1"/>
</dbReference>
<feature type="region of interest" description="Disordered" evidence="5">
    <location>
        <begin position="1"/>
        <end position="20"/>
    </location>
</feature>
<dbReference type="InterPro" id="IPR041347">
    <property type="entry name" value="MftR_C"/>
</dbReference>
<dbReference type="Proteomes" id="UP000675554">
    <property type="component" value="Unassembled WGS sequence"/>
</dbReference>
<evidence type="ECO:0000313" key="7">
    <source>
        <dbReference type="EMBL" id="MBR7673811.1"/>
    </source>
</evidence>
<keyword evidence="2 4" id="KW-0238">DNA-binding</keyword>
<dbReference type="GO" id="GO:0003700">
    <property type="term" value="F:DNA-binding transcription factor activity"/>
    <property type="evidence" value="ECO:0007669"/>
    <property type="project" value="TreeGrafter"/>
</dbReference>
<dbReference type="PANTHER" id="PTHR30055">
    <property type="entry name" value="HTH-TYPE TRANSCRIPTIONAL REGULATOR RUTR"/>
    <property type="match status" value="1"/>
</dbReference>
<evidence type="ECO:0000256" key="2">
    <source>
        <dbReference type="ARBA" id="ARBA00023125"/>
    </source>
</evidence>
<dbReference type="SUPFAM" id="SSF46689">
    <property type="entry name" value="Homeodomain-like"/>
    <property type="match status" value="1"/>
</dbReference>
<dbReference type="PANTHER" id="PTHR30055:SF234">
    <property type="entry name" value="HTH-TYPE TRANSCRIPTIONAL REGULATOR BETI"/>
    <property type="match status" value="1"/>
</dbReference>
<evidence type="ECO:0000256" key="1">
    <source>
        <dbReference type="ARBA" id="ARBA00023015"/>
    </source>
</evidence>